<dbReference type="Proteomes" id="UP000006201">
    <property type="component" value="Unassembled WGS sequence"/>
</dbReference>
<proteinExistence type="predicted"/>
<comment type="caution">
    <text evidence="1">The sequence shown here is derived from an EMBL/GenBank/DDBJ whole genome shotgun (WGS) entry which is preliminary data.</text>
</comment>
<dbReference type="EMBL" id="AAOH01000017">
    <property type="protein sequence ID" value="EAR26376.1"/>
    <property type="molecule type" value="Genomic_DNA"/>
</dbReference>
<reference evidence="1 2" key="1">
    <citation type="submission" date="2006-02" db="EMBL/GenBank/DDBJ databases">
        <authorList>
            <person name="Moran M.A."/>
            <person name="Kjelleberg S."/>
            <person name="Egan S."/>
            <person name="Saunders N."/>
            <person name="Thomas T."/>
            <person name="Ferriera S."/>
            <person name="Johnson J."/>
            <person name="Kravitz S."/>
            <person name="Halpern A."/>
            <person name="Remington K."/>
            <person name="Beeson K."/>
            <person name="Tran B."/>
            <person name="Rogers Y.-H."/>
            <person name="Friedman R."/>
            <person name="Venter J.C."/>
        </authorList>
    </citation>
    <scope>NUCLEOTIDE SEQUENCE [LARGE SCALE GENOMIC DNA]</scope>
    <source>
        <strain evidence="1 2">D2</strain>
    </source>
</reference>
<dbReference type="HOGENOM" id="CLU_3424896_0_0_6"/>
<evidence type="ECO:0000313" key="2">
    <source>
        <dbReference type="Proteomes" id="UP000006201"/>
    </source>
</evidence>
<dbReference type="AlphaFoldDB" id="A4CFX7"/>
<protein>
    <submittedName>
        <fullName evidence="1">Uncharacterized protein</fullName>
    </submittedName>
</protein>
<dbReference type="STRING" id="87626.PTD2_04951"/>
<sequence>MFLDVPDLFAQLVAILVALQFN</sequence>
<keyword evidence="2" id="KW-1185">Reference proteome</keyword>
<accession>A4CFX7</accession>
<name>A4CFX7_9GAMM</name>
<gene>
    <name evidence="1" type="ORF">PTD2_04951</name>
</gene>
<evidence type="ECO:0000313" key="1">
    <source>
        <dbReference type="EMBL" id="EAR26376.1"/>
    </source>
</evidence>
<organism evidence="1 2">
    <name type="scientific">Pseudoalteromonas tunicata D2</name>
    <dbReference type="NCBI Taxonomy" id="87626"/>
    <lineage>
        <taxon>Bacteria</taxon>
        <taxon>Pseudomonadati</taxon>
        <taxon>Pseudomonadota</taxon>
        <taxon>Gammaproteobacteria</taxon>
        <taxon>Alteromonadales</taxon>
        <taxon>Pseudoalteromonadaceae</taxon>
        <taxon>Pseudoalteromonas</taxon>
    </lineage>
</organism>